<dbReference type="OrthoDB" id="24878at2157"/>
<proteinExistence type="inferred from homology"/>
<dbReference type="GO" id="GO:0008270">
    <property type="term" value="F:zinc ion binding"/>
    <property type="evidence" value="ECO:0007669"/>
    <property type="project" value="InterPro"/>
</dbReference>
<dbReference type="EMBL" id="CP000254">
    <property type="protein sequence ID" value="ABD41024.1"/>
    <property type="molecule type" value="Genomic_DNA"/>
</dbReference>
<dbReference type="SMART" id="SM00947">
    <property type="entry name" value="Pro_CA"/>
    <property type="match status" value="1"/>
</dbReference>
<name>Q2FP25_METHJ</name>
<evidence type="ECO:0000256" key="5">
    <source>
        <dbReference type="ARBA" id="ARBA00023239"/>
    </source>
</evidence>
<dbReference type="EC" id="4.2.1.1" evidence="2"/>
<feature type="binding site" evidence="7">
    <location>
        <position position="124"/>
    </location>
    <ligand>
        <name>Zn(2+)</name>
        <dbReference type="ChEBI" id="CHEBI:29105"/>
    </ligand>
</feature>
<dbReference type="GeneID" id="3925002"/>
<comment type="similarity">
    <text evidence="1">Belongs to the beta-class carbonic anhydrase family.</text>
</comment>
<dbReference type="Proteomes" id="UP000001941">
    <property type="component" value="Chromosome"/>
</dbReference>
<dbReference type="STRING" id="323259.Mhun_1281"/>
<gene>
    <name evidence="8" type="ordered locus">Mhun_1281</name>
</gene>
<keyword evidence="4 7" id="KW-0862">Zinc</keyword>
<keyword evidence="9" id="KW-1185">Reference proteome</keyword>
<protein>
    <recommendedName>
        <fullName evidence="2">carbonic anhydrase</fullName>
        <ecNumber evidence="2">4.2.1.1</ecNumber>
    </recommendedName>
</protein>
<evidence type="ECO:0000256" key="1">
    <source>
        <dbReference type="ARBA" id="ARBA00006217"/>
    </source>
</evidence>
<dbReference type="InterPro" id="IPR001765">
    <property type="entry name" value="Carbonic_anhydrase"/>
</dbReference>
<sequence>MGAKRSFTIYLVLFSLLVCSGVSAIGISTLLEGNEKFVNGTFTEEKEQFEQLLSGQSPHTLIISCSDSRSAPEMIFSSGPGELFVHRNIGNIVAPDDWSLATVLEYGIKHLGIDTIVVMGHEKCGAMKALGTGGGDGDSFVPGWLANSAPALSSLLARSEKPDSGEDLDSWLRELEKENIRLQLEHLKTNPDVSLGLRNGNLQIIGLYWNMTSGKVEQIG</sequence>
<dbReference type="Gene3D" id="3.40.1050.10">
    <property type="entry name" value="Carbonic anhydrase"/>
    <property type="match status" value="1"/>
</dbReference>
<dbReference type="PANTHER" id="PTHR11002:SF76">
    <property type="entry name" value="CARBONIC ANHYDRASE"/>
    <property type="match status" value="1"/>
</dbReference>
<evidence type="ECO:0000256" key="3">
    <source>
        <dbReference type="ARBA" id="ARBA00022723"/>
    </source>
</evidence>
<comment type="catalytic activity">
    <reaction evidence="6">
        <text>hydrogencarbonate + H(+) = CO2 + H2O</text>
        <dbReference type="Rhea" id="RHEA:10748"/>
        <dbReference type="ChEBI" id="CHEBI:15377"/>
        <dbReference type="ChEBI" id="CHEBI:15378"/>
        <dbReference type="ChEBI" id="CHEBI:16526"/>
        <dbReference type="ChEBI" id="CHEBI:17544"/>
        <dbReference type="EC" id="4.2.1.1"/>
    </reaction>
</comment>
<dbReference type="InParanoid" id="Q2FP25"/>
<keyword evidence="3 7" id="KW-0479">Metal-binding</keyword>
<evidence type="ECO:0000256" key="6">
    <source>
        <dbReference type="ARBA" id="ARBA00048348"/>
    </source>
</evidence>
<dbReference type="AlphaFoldDB" id="Q2FP25"/>
<dbReference type="EnsemblBacteria" id="ABD41024">
    <property type="protein sequence ID" value="ABD41024"/>
    <property type="gene ID" value="Mhun_1281"/>
</dbReference>
<evidence type="ECO:0000256" key="4">
    <source>
        <dbReference type="ARBA" id="ARBA00022833"/>
    </source>
</evidence>
<dbReference type="GO" id="GO:0004089">
    <property type="term" value="F:carbonate dehydratase activity"/>
    <property type="evidence" value="ECO:0007669"/>
    <property type="project" value="UniProtKB-EC"/>
</dbReference>
<dbReference type="HOGENOM" id="CLU_053879_5_3_2"/>
<evidence type="ECO:0000313" key="8">
    <source>
        <dbReference type="EMBL" id="ABD41024.1"/>
    </source>
</evidence>
<dbReference type="InterPro" id="IPR036874">
    <property type="entry name" value="Carbonic_anhydrase_sf"/>
</dbReference>
<reference evidence="9" key="1">
    <citation type="journal article" date="2016" name="Stand. Genomic Sci.">
        <title>Complete genome sequence of Methanospirillum hungatei type strain JF1.</title>
        <authorList>
            <person name="Gunsalus R.P."/>
            <person name="Cook L.E."/>
            <person name="Crable B."/>
            <person name="Rohlin L."/>
            <person name="McDonald E."/>
            <person name="Mouttaki H."/>
            <person name="Sieber J.R."/>
            <person name="Poweleit N."/>
            <person name="Zhou H."/>
            <person name="Lapidus A.L."/>
            <person name="Daligault H.E."/>
            <person name="Land M."/>
            <person name="Gilna P."/>
            <person name="Ivanova N."/>
            <person name="Kyrpides N."/>
            <person name="Culley D.E."/>
            <person name="McInerney M.J."/>
        </authorList>
    </citation>
    <scope>NUCLEOTIDE SEQUENCE [LARGE SCALE GENOMIC DNA]</scope>
    <source>
        <strain evidence="9">ATCC 27890 / DSM 864 / NBRC 100397 / JF-1</strain>
    </source>
</reference>
<evidence type="ECO:0000256" key="2">
    <source>
        <dbReference type="ARBA" id="ARBA00012925"/>
    </source>
</evidence>
<dbReference type="KEGG" id="mhu:Mhun_1281"/>
<evidence type="ECO:0000256" key="7">
    <source>
        <dbReference type="PIRSR" id="PIRSR601765-2"/>
    </source>
</evidence>
<dbReference type="PANTHER" id="PTHR11002">
    <property type="entry name" value="CARBONIC ANHYDRASE"/>
    <property type="match status" value="1"/>
</dbReference>
<accession>Q2FP25</accession>
<keyword evidence="5 8" id="KW-0456">Lyase</keyword>
<dbReference type="eggNOG" id="arCOG02860">
    <property type="taxonomic scope" value="Archaea"/>
</dbReference>
<organism evidence="8 9">
    <name type="scientific">Methanospirillum hungatei JF-1 (strain ATCC 27890 / DSM 864 / NBRC 100397 / JF-1)</name>
    <dbReference type="NCBI Taxonomy" id="323259"/>
    <lineage>
        <taxon>Archaea</taxon>
        <taxon>Methanobacteriati</taxon>
        <taxon>Methanobacteriota</taxon>
        <taxon>Stenosarchaea group</taxon>
        <taxon>Methanomicrobia</taxon>
        <taxon>Methanomicrobiales</taxon>
        <taxon>Methanospirillaceae</taxon>
        <taxon>Methanospirillum</taxon>
    </lineage>
</organism>
<comment type="cofactor">
    <cofactor evidence="7">
        <name>Zn(2+)</name>
        <dbReference type="ChEBI" id="CHEBI:29105"/>
    </cofactor>
    <text evidence="7">Binds 1 zinc ion per subunit.</text>
</comment>
<feature type="binding site" evidence="7">
    <location>
        <position position="65"/>
    </location>
    <ligand>
        <name>Zn(2+)</name>
        <dbReference type="ChEBI" id="CHEBI:29105"/>
    </ligand>
</feature>
<dbReference type="SUPFAM" id="SSF53056">
    <property type="entry name" value="beta-carbonic anhydrase, cab"/>
    <property type="match status" value="1"/>
</dbReference>
<dbReference type="RefSeq" id="WP_011448301.1">
    <property type="nucleotide sequence ID" value="NC_007796.1"/>
</dbReference>
<feature type="binding site" evidence="7">
    <location>
        <position position="121"/>
    </location>
    <ligand>
        <name>Zn(2+)</name>
        <dbReference type="ChEBI" id="CHEBI:29105"/>
    </ligand>
</feature>
<evidence type="ECO:0000313" key="9">
    <source>
        <dbReference type="Proteomes" id="UP000001941"/>
    </source>
</evidence>
<dbReference type="Pfam" id="PF00484">
    <property type="entry name" value="Pro_CA"/>
    <property type="match status" value="1"/>
</dbReference>